<dbReference type="PANTHER" id="PTHR36700:SF1">
    <property type="entry name" value="CRISPR SYSTEM CMR SUBUNIT CMR4"/>
    <property type="match status" value="1"/>
</dbReference>
<dbReference type="RefSeq" id="WP_073151079.1">
    <property type="nucleotide sequence ID" value="NZ_FRAG01000038.1"/>
</dbReference>
<dbReference type="InterPro" id="IPR005537">
    <property type="entry name" value="RAMP_III_fam"/>
</dbReference>
<accession>A0A1M6QT89</accession>
<evidence type="ECO:0000313" key="4">
    <source>
        <dbReference type="Proteomes" id="UP000184465"/>
    </source>
</evidence>
<gene>
    <name evidence="3" type="ORF">SAMN02745912_02714</name>
</gene>
<dbReference type="InterPro" id="IPR013410">
    <property type="entry name" value="CRISPR-assoc_RAMP_Cmr4"/>
</dbReference>
<evidence type="ECO:0000259" key="2">
    <source>
        <dbReference type="Pfam" id="PF03787"/>
    </source>
</evidence>
<keyword evidence="1" id="KW-0051">Antiviral defense</keyword>
<feature type="domain" description="CRISPR type III-associated protein" evidence="2">
    <location>
        <begin position="10"/>
        <end position="300"/>
    </location>
</feature>
<name>A0A1M6QT89_PARC5</name>
<protein>
    <submittedName>
        <fullName evidence="3">CRISPR-associated protein Cmr4</fullName>
    </submittedName>
</protein>
<reference evidence="3 4" key="1">
    <citation type="submission" date="2016-11" db="EMBL/GenBank/DDBJ databases">
        <authorList>
            <person name="Jaros S."/>
            <person name="Januszkiewicz K."/>
            <person name="Wedrychowicz H."/>
        </authorList>
    </citation>
    <scope>NUCLEOTIDE SEQUENCE [LARGE SCALE GENOMIC DNA]</scope>
    <source>
        <strain evidence="3 4">DSM 15212</strain>
    </source>
</reference>
<dbReference type="NCBIfam" id="TIGR02580">
    <property type="entry name" value="cas_RAMP_Cmr4"/>
    <property type="match status" value="1"/>
</dbReference>
<evidence type="ECO:0000256" key="1">
    <source>
        <dbReference type="ARBA" id="ARBA00023118"/>
    </source>
</evidence>
<sequence>MDKSFLVLYRVETPLHMGSGTELGVVDMPIQREKVTGFPKLEASGIKGSIRRIFKQKDDYLTNAIFGPEDDGSEYSSCISFRDGEILLFPVKSTQGIFKWITCPFVLNRFIKNYNLFLGKNEKFNSIEKNQFYSENKDKDAIEVILEDFKFQLKRIKECSVLNKIISLIKEDENTPNYLKNKIVKEEIIILSDDSFRFFTEMSTEINTRIKIGDKGIITEGPFTEEYLPIETIMYGFVSVDKFMMDERDENTKKEKERLYKKMTEELKAERVNEFDYVKKVLNKNSYIQLGGNKTLGKGITQLILGGE</sequence>
<dbReference type="OrthoDB" id="9789361at2"/>
<keyword evidence="4" id="KW-1185">Reference proteome</keyword>
<dbReference type="GO" id="GO:0051607">
    <property type="term" value="P:defense response to virus"/>
    <property type="evidence" value="ECO:0007669"/>
    <property type="project" value="UniProtKB-KW"/>
</dbReference>
<organism evidence="3 4">
    <name type="scientific">Paramaledivibacter caminithermalis (strain DSM 15212 / CIP 107654 / DViRD3)</name>
    <name type="common">Clostridium caminithermale</name>
    <dbReference type="NCBI Taxonomy" id="1121301"/>
    <lineage>
        <taxon>Bacteria</taxon>
        <taxon>Bacillati</taxon>
        <taxon>Bacillota</taxon>
        <taxon>Clostridia</taxon>
        <taxon>Peptostreptococcales</taxon>
        <taxon>Caminicellaceae</taxon>
        <taxon>Paramaledivibacter</taxon>
    </lineage>
</organism>
<dbReference type="PANTHER" id="PTHR36700">
    <property type="entry name" value="CRISPR SYSTEM CMR SUBUNIT CMR4"/>
    <property type="match status" value="1"/>
</dbReference>
<dbReference type="AlphaFoldDB" id="A0A1M6QT89"/>
<dbReference type="Proteomes" id="UP000184465">
    <property type="component" value="Unassembled WGS sequence"/>
</dbReference>
<dbReference type="Pfam" id="PF03787">
    <property type="entry name" value="RAMPs"/>
    <property type="match status" value="1"/>
</dbReference>
<dbReference type="EMBL" id="FRAG01000038">
    <property type="protein sequence ID" value="SHK23318.1"/>
    <property type="molecule type" value="Genomic_DNA"/>
</dbReference>
<proteinExistence type="predicted"/>
<dbReference type="STRING" id="1121301.SAMN02745912_02714"/>
<evidence type="ECO:0000313" key="3">
    <source>
        <dbReference type="EMBL" id="SHK23318.1"/>
    </source>
</evidence>